<dbReference type="RefSeq" id="WP_322608831.1">
    <property type="nucleotide sequence ID" value="NZ_JARVCO010000010.1"/>
</dbReference>
<feature type="domain" description="CBM6" evidence="3">
    <location>
        <begin position="20"/>
        <end position="150"/>
    </location>
</feature>
<keyword evidence="2" id="KW-0732">Signal</keyword>
<sequence length="176" mass="18431">MKQIIYILSVLAVTGAAQAGIIDAASGAATLFGDTEIRTDHTGYTGAGFTALNNRDNSGFTLAADTAFTNIVLRYAAASTNPGEFHISIEETGSPLSTAGDTVFFAKTASYDDWTTISINLSGESGDVFHFAWADTSNNGGVNVDYVNFQAIPEPATAGLIALVGGGLFFIRRLMM</sequence>
<evidence type="ECO:0000313" key="5">
    <source>
        <dbReference type="Proteomes" id="UP001290861"/>
    </source>
</evidence>
<proteinExistence type="predicted"/>
<evidence type="ECO:0000259" key="3">
    <source>
        <dbReference type="PROSITE" id="PS51175"/>
    </source>
</evidence>
<dbReference type="InterPro" id="IPR008979">
    <property type="entry name" value="Galactose-bd-like_sf"/>
</dbReference>
<dbReference type="PROSITE" id="PS51175">
    <property type="entry name" value="CBM6"/>
    <property type="match status" value="1"/>
</dbReference>
<dbReference type="Proteomes" id="UP001290861">
    <property type="component" value="Unassembled WGS sequence"/>
</dbReference>
<gene>
    <name evidence="4" type="ORF">P9H32_10430</name>
</gene>
<evidence type="ECO:0000313" key="4">
    <source>
        <dbReference type="EMBL" id="MDZ8119041.1"/>
    </source>
</evidence>
<evidence type="ECO:0000256" key="1">
    <source>
        <dbReference type="SAM" id="Phobius"/>
    </source>
</evidence>
<dbReference type="EMBL" id="JARVCO010000010">
    <property type="protein sequence ID" value="MDZ8119041.1"/>
    <property type="molecule type" value="Genomic_DNA"/>
</dbReference>
<dbReference type="InterPro" id="IPR005084">
    <property type="entry name" value="CBM6"/>
</dbReference>
<dbReference type="SUPFAM" id="SSF49785">
    <property type="entry name" value="Galactose-binding domain-like"/>
    <property type="match status" value="1"/>
</dbReference>
<protein>
    <submittedName>
        <fullName evidence="4">PEP-CTERM sorting domain-containing protein</fullName>
    </submittedName>
</protein>
<keyword evidence="5" id="KW-1185">Reference proteome</keyword>
<evidence type="ECO:0000256" key="2">
    <source>
        <dbReference type="SAM" id="SignalP"/>
    </source>
</evidence>
<organism evidence="4 5">
    <name type="scientific">Pontiella agarivorans</name>
    <dbReference type="NCBI Taxonomy" id="3038953"/>
    <lineage>
        <taxon>Bacteria</taxon>
        <taxon>Pseudomonadati</taxon>
        <taxon>Kiritimatiellota</taxon>
        <taxon>Kiritimatiellia</taxon>
        <taxon>Kiritimatiellales</taxon>
        <taxon>Pontiellaceae</taxon>
        <taxon>Pontiella</taxon>
    </lineage>
</organism>
<accession>A0ABU5MY92</accession>
<keyword evidence="1" id="KW-0472">Membrane</keyword>
<comment type="caution">
    <text evidence="4">The sequence shown here is derived from an EMBL/GenBank/DDBJ whole genome shotgun (WGS) entry which is preliminary data.</text>
</comment>
<name>A0ABU5MY92_9BACT</name>
<reference evidence="4 5" key="1">
    <citation type="journal article" date="2024" name="Appl. Environ. Microbiol.">
        <title>Pontiella agarivorans sp. nov., a novel marine anaerobic bacterium capable of degrading macroalgal polysaccharides and fixing nitrogen.</title>
        <authorList>
            <person name="Liu N."/>
            <person name="Kivenson V."/>
            <person name="Peng X."/>
            <person name="Cui Z."/>
            <person name="Lankiewicz T.S."/>
            <person name="Gosselin K.M."/>
            <person name="English C.J."/>
            <person name="Blair E.M."/>
            <person name="O'Malley M.A."/>
            <person name="Valentine D.L."/>
        </authorList>
    </citation>
    <scope>NUCLEOTIDE SEQUENCE [LARGE SCALE GENOMIC DNA]</scope>
    <source>
        <strain evidence="4 5">NLcol2</strain>
    </source>
</reference>
<dbReference type="NCBIfam" id="TIGR02595">
    <property type="entry name" value="PEP_CTERM"/>
    <property type="match status" value="1"/>
</dbReference>
<keyword evidence="1" id="KW-0812">Transmembrane</keyword>
<feature type="signal peptide" evidence="2">
    <location>
        <begin position="1"/>
        <end position="19"/>
    </location>
</feature>
<feature type="chain" id="PRO_5046866184" evidence="2">
    <location>
        <begin position="20"/>
        <end position="176"/>
    </location>
</feature>
<dbReference type="Gene3D" id="2.60.120.260">
    <property type="entry name" value="Galactose-binding domain-like"/>
    <property type="match status" value="1"/>
</dbReference>
<dbReference type="InterPro" id="IPR013424">
    <property type="entry name" value="Ice-binding_C"/>
</dbReference>
<keyword evidence="1" id="KW-1133">Transmembrane helix</keyword>
<feature type="transmembrane region" description="Helical" evidence="1">
    <location>
        <begin position="156"/>
        <end position="175"/>
    </location>
</feature>